<name>A0A481YMD1_9VIRU</name>
<dbReference type="EMBL" id="MK500279">
    <property type="protein sequence ID" value="QBK84550.1"/>
    <property type="molecule type" value="Genomic_DNA"/>
</dbReference>
<evidence type="ECO:0000313" key="1">
    <source>
        <dbReference type="EMBL" id="QBK84550.1"/>
    </source>
</evidence>
<proteinExistence type="predicted"/>
<protein>
    <recommendedName>
        <fullName evidence="2">Ankyrin repeat protein</fullName>
    </recommendedName>
</protein>
<organism evidence="1">
    <name type="scientific">Pithovirus LCDPAC01</name>
    <dbReference type="NCBI Taxonomy" id="2506600"/>
    <lineage>
        <taxon>Viruses</taxon>
        <taxon>Pithoviruses</taxon>
    </lineage>
</organism>
<accession>A0A481YMD1</accession>
<reference evidence="1" key="1">
    <citation type="journal article" date="2019" name="MBio">
        <title>Virus Genomes from Deep Sea Sediments Expand the Ocean Megavirome and Support Independent Origins of Viral Gigantism.</title>
        <authorList>
            <person name="Backstrom D."/>
            <person name="Yutin N."/>
            <person name="Jorgensen S.L."/>
            <person name="Dharamshi J."/>
            <person name="Homa F."/>
            <person name="Zaremba-Niedwiedzka K."/>
            <person name="Spang A."/>
            <person name="Wolf Y.I."/>
            <person name="Koonin E.V."/>
            <person name="Ettema T.J."/>
        </authorList>
    </citation>
    <scope>NUCLEOTIDE SEQUENCE</scope>
</reference>
<sequence>MDNAAEFNNIEVVELLLELKFSVHGDDVYEVVMQGYP</sequence>
<gene>
    <name evidence="1" type="ORF">LCDPAC01_00310</name>
</gene>
<evidence type="ECO:0008006" key="2">
    <source>
        <dbReference type="Google" id="ProtNLM"/>
    </source>
</evidence>